<dbReference type="CDD" id="cd07085">
    <property type="entry name" value="ALDH_F6_MMSDH"/>
    <property type="match status" value="1"/>
</dbReference>
<organism evidence="7 8">
    <name type="scientific">Wallemia hederae</name>
    <dbReference type="NCBI Taxonomy" id="1540922"/>
    <lineage>
        <taxon>Eukaryota</taxon>
        <taxon>Fungi</taxon>
        <taxon>Dikarya</taxon>
        <taxon>Basidiomycota</taxon>
        <taxon>Wallemiomycotina</taxon>
        <taxon>Wallemiomycetes</taxon>
        <taxon>Wallemiales</taxon>
        <taxon>Wallemiaceae</taxon>
        <taxon>Wallemia</taxon>
    </lineage>
</organism>
<dbReference type="GO" id="GO:0004491">
    <property type="term" value="F:methylmalonate-semialdehyde dehydrogenase (acylating, NAD) activity"/>
    <property type="evidence" value="ECO:0007669"/>
    <property type="project" value="UniProtKB-EC"/>
</dbReference>
<accession>A0A4T0FLZ4</accession>
<dbReference type="PANTHER" id="PTHR43866">
    <property type="entry name" value="MALONATE-SEMIALDEHYDE DEHYDROGENASE"/>
    <property type="match status" value="1"/>
</dbReference>
<evidence type="ECO:0000256" key="2">
    <source>
        <dbReference type="ARBA" id="ARBA00013048"/>
    </source>
</evidence>
<evidence type="ECO:0000313" key="8">
    <source>
        <dbReference type="Proteomes" id="UP000310189"/>
    </source>
</evidence>
<dbReference type="GO" id="GO:0006210">
    <property type="term" value="P:thymine catabolic process"/>
    <property type="evidence" value="ECO:0007669"/>
    <property type="project" value="TreeGrafter"/>
</dbReference>
<dbReference type="InterPro" id="IPR016163">
    <property type="entry name" value="Ald_DH_C"/>
</dbReference>
<feature type="domain" description="Aldehyde dehydrogenase" evidence="6">
    <location>
        <begin position="35"/>
        <end position="494"/>
    </location>
</feature>
<feature type="region of interest" description="Disordered" evidence="5">
    <location>
        <begin position="501"/>
        <end position="522"/>
    </location>
</feature>
<comment type="caution">
    <text evidence="7">The sequence shown here is derived from an EMBL/GenBank/DDBJ whole genome shotgun (WGS) entry which is preliminary data.</text>
</comment>
<dbReference type="Pfam" id="PF00171">
    <property type="entry name" value="Aldedh"/>
    <property type="match status" value="1"/>
</dbReference>
<evidence type="ECO:0000256" key="4">
    <source>
        <dbReference type="ARBA" id="ARBA00023027"/>
    </source>
</evidence>
<dbReference type="Proteomes" id="UP000310189">
    <property type="component" value="Unassembled WGS sequence"/>
</dbReference>
<keyword evidence="3" id="KW-0560">Oxidoreductase</keyword>
<dbReference type="EMBL" id="SPNW01000027">
    <property type="protein sequence ID" value="TIA89472.1"/>
    <property type="molecule type" value="Genomic_DNA"/>
</dbReference>
<evidence type="ECO:0000256" key="3">
    <source>
        <dbReference type="ARBA" id="ARBA00023002"/>
    </source>
</evidence>
<protein>
    <recommendedName>
        <fullName evidence="2">methylmalonate-semialdehyde dehydrogenase (CoA acylating)</fullName>
        <ecNumber evidence="2">1.2.1.27</ecNumber>
    </recommendedName>
</protein>
<dbReference type="InterPro" id="IPR016160">
    <property type="entry name" value="Ald_DH_CS_CYS"/>
</dbReference>
<dbReference type="EC" id="1.2.1.27" evidence="2"/>
<dbReference type="OrthoDB" id="310895at2759"/>
<feature type="compositionally biased region" description="Polar residues" evidence="5">
    <location>
        <begin position="508"/>
        <end position="522"/>
    </location>
</feature>
<dbReference type="AlphaFoldDB" id="A0A4T0FLZ4"/>
<dbReference type="SUPFAM" id="SSF53720">
    <property type="entry name" value="ALDH-like"/>
    <property type="match status" value="1"/>
</dbReference>
<dbReference type="FunFam" id="3.40.605.10:FF:000003">
    <property type="entry name" value="Methylmalonate-semialdehyde dehydrogenase [acylating]"/>
    <property type="match status" value="1"/>
</dbReference>
<keyword evidence="4" id="KW-0520">NAD</keyword>
<dbReference type="Gene3D" id="3.40.309.10">
    <property type="entry name" value="Aldehyde Dehydrogenase, Chain A, domain 2"/>
    <property type="match status" value="1"/>
</dbReference>
<dbReference type="InterPro" id="IPR016162">
    <property type="entry name" value="Ald_DH_N"/>
</dbReference>
<evidence type="ECO:0000259" key="6">
    <source>
        <dbReference type="Pfam" id="PF00171"/>
    </source>
</evidence>
<dbReference type="GO" id="GO:0005739">
    <property type="term" value="C:mitochondrion"/>
    <property type="evidence" value="ECO:0007669"/>
    <property type="project" value="TreeGrafter"/>
</dbReference>
<evidence type="ECO:0000256" key="1">
    <source>
        <dbReference type="ARBA" id="ARBA00009986"/>
    </source>
</evidence>
<dbReference type="FunFam" id="3.40.309.10:FF:000002">
    <property type="entry name" value="Methylmalonate-semialdehyde dehydrogenase (Acylating)"/>
    <property type="match status" value="1"/>
</dbReference>
<gene>
    <name evidence="7" type="ORF">E3P99_02048</name>
</gene>
<name>A0A4T0FLZ4_9BASI</name>
<proteinExistence type="inferred from homology"/>
<dbReference type="InterPro" id="IPR010061">
    <property type="entry name" value="MeMal-semiAld_DH"/>
</dbReference>
<dbReference type="Gene3D" id="3.40.605.10">
    <property type="entry name" value="Aldehyde Dehydrogenase, Chain A, domain 1"/>
    <property type="match status" value="1"/>
</dbReference>
<keyword evidence="8" id="KW-1185">Reference proteome</keyword>
<dbReference type="PANTHER" id="PTHR43866:SF3">
    <property type="entry name" value="METHYLMALONATE-SEMIALDEHYDE DEHYDROGENASE [ACYLATING], MITOCHONDRIAL"/>
    <property type="match status" value="1"/>
</dbReference>
<sequence length="522" mass="56250">MSLYSKYLNRKDWRALKALSNDSIPNYIHGNFSKSKTSTFHSVKDPSTNKLLSLTPESTADEVAHSIQSSSAAFKSWRESSILTRQKFILNFQHLIRQHMDDLATVITLEQGKTWSDAKADVFRGLQVVDYAASIPTTLMGQFLQVSEHIDTSTRKLPLGPCAMIAPSNFPSMIPNWSLPLAIATGNTLLLKPSQRTPMASLLLAELASESGLPDGVLNLVHGTDTVVNTLTTHDDIKAVSFVGGDVAGKHVYDNATKHGKRVQANMGAKNHAVLLPDASKDAAISAVLGAAFGAAGQRCMALSVAVLVGEAREWIPDLVNRASSFKIGNGFDEGVDMGPVISPESKTRILKLISESKQQGAEVLLDGSNVTVEGYEQGNFVGPTLINIPSTDIDIYHKEVFGPVLLLVQAETLDEAIEIVNRNKYGNGASIFTESGSAARRFETLSEPGQIGVNIPLPVPLPFFSWSGNKASFAGENSFYGEQGINFYTQTKTTTSMFKPSDKTAALGTSNRAATSMPTNE</sequence>
<dbReference type="InterPro" id="IPR015590">
    <property type="entry name" value="Aldehyde_DH_dom"/>
</dbReference>
<dbReference type="PROSITE" id="PS00070">
    <property type="entry name" value="ALDEHYDE_DEHYDR_CYS"/>
    <property type="match status" value="1"/>
</dbReference>
<evidence type="ECO:0000313" key="7">
    <source>
        <dbReference type="EMBL" id="TIA89472.1"/>
    </source>
</evidence>
<dbReference type="NCBIfam" id="TIGR01722">
    <property type="entry name" value="MMSDH"/>
    <property type="match status" value="1"/>
</dbReference>
<comment type="similarity">
    <text evidence="1">Belongs to the aldehyde dehydrogenase family.</text>
</comment>
<evidence type="ECO:0000256" key="5">
    <source>
        <dbReference type="SAM" id="MobiDB-lite"/>
    </source>
</evidence>
<reference evidence="7 8" key="1">
    <citation type="submission" date="2019-03" db="EMBL/GenBank/DDBJ databases">
        <title>Sequencing 23 genomes of Wallemia ichthyophaga.</title>
        <authorList>
            <person name="Gostincar C."/>
        </authorList>
    </citation>
    <scope>NUCLEOTIDE SEQUENCE [LARGE SCALE GENOMIC DNA]</scope>
    <source>
        <strain evidence="7 8">EXF-5753</strain>
    </source>
</reference>
<dbReference type="InterPro" id="IPR016161">
    <property type="entry name" value="Ald_DH/histidinol_DH"/>
</dbReference>
<dbReference type="GO" id="GO:0006574">
    <property type="term" value="P:L-valine catabolic process"/>
    <property type="evidence" value="ECO:0007669"/>
    <property type="project" value="TreeGrafter"/>
</dbReference>